<gene>
    <name evidence="2" type="ORF">MELLADRAFT_92423</name>
</gene>
<dbReference type="Proteomes" id="UP000001072">
    <property type="component" value="Unassembled WGS sequence"/>
</dbReference>
<evidence type="ECO:0000313" key="2">
    <source>
        <dbReference type="EMBL" id="EGG11131.1"/>
    </source>
</evidence>
<accession>F4R9L0</accession>
<feature type="compositionally biased region" description="Basic and acidic residues" evidence="1">
    <location>
        <begin position="10"/>
        <end position="20"/>
    </location>
</feature>
<sequence length="188" mass="21396">MTNQKKVKLKKPENLKRKPQNELDARCLAMKRRSRVHAEITVGQAVSNAAEQYNRAEPLAPGGSGDIIIPMAELPAFDEGDRDEEPDQLGQLPPSPPPHDANLTGEVFAFGLNEGFHAGRRQREEEDWRNRYPAMFPVFLACQQRTNNWSNVETRFKDWKEPCNCTGTIRTFDVLDLTYKVEDVSMLP</sequence>
<evidence type="ECO:0000256" key="1">
    <source>
        <dbReference type="SAM" id="MobiDB-lite"/>
    </source>
</evidence>
<proteinExistence type="predicted"/>
<dbReference type="AlphaFoldDB" id="F4R9L0"/>
<dbReference type="VEuPathDB" id="FungiDB:MELLADRAFT_92423"/>
<dbReference type="InParanoid" id="F4R9L0"/>
<dbReference type="GeneID" id="18936245"/>
<name>F4R9L0_MELLP</name>
<dbReference type="OrthoDB" id="10494937at2759"/>
<organism evidence="3">
    <name type="scientific">Melampsora larici-populina (strain 98AG31 / pathotype 3-4-7)</name>
    <name type="common">Poplar leaf rust fungus</name>
    <dbReference type="NCBI Taxonomy" id="747676"/>
    <lineage>
        <taxon>Eukaryota</taxon>
        <taxon>Fungi</taxon>
        <taxon>Dikarya</taxon>
        <taxon>Basidiomycota</taxon>
        <taxon>Pucciniomycotina</taxon>
        <taxon>Pucciniomycetes</taxon>
        <taxon>Pucciniales</taxon>
        <taxon>Melampsoraceae</taxon>
        <taxon>Melampsora</taxon>
    </lineage>
</organism>
<dbReference type="EMBL" id="GL883093">
    <property type="protein sequence ID" value="EGG11131.1"/>
    <property type="molecule type" value="Genomic_DNA"/>
</dbReference>
<feature type="region of interest" description="Disordered" evidence="1">
    <location>
        <begin position="78"/>
        <end position="102"/>
    </location>
</feature>
<dbReference type="RefSeq" id="XP_007405733.1">
    <property type="nucleotide sequence ID" value="XM_007405671.1"/>
</dbReference>
<evidence type="ECO:0000313" key="3">
    <source>
        <dbReference type="Proteomes" id="UP000001072"/>
    </source>
</evidence>
<protein>
    <recommendedName>
        <fullName evidence="4">CxC1-like cysteine cluster associated with KDZ transposases domain-containing protein</fullName>
    </recommendedName>
</protein>
<keyword evidence="3" id="KW-1185">Reference proteome</keyword>
<dbReference type="KEGG" id="mlr:MELLADRAFT_92423"/>
<dbReference type="HOGENOM" id="CLU_101450_0_0_1"/>
<feature type="compositionally biased region" description="Acidic residues" evidence="1">
    <location>
        <begin position="78"/>
        <end position="87"/>
    </location>
</feature>
<evidence type="ECO:0008006" key="4">
    <source>
        <dbReference type="Google" id="ProtNLM"/>
    </source>
</evidence>
<reference evidence="3" key="1">
    <citation type="journal article" date="2011" name="Proc. Natl. Acad. Sci. U.S.A.">
        <title>Obligate biotrophy features unraveled by the genomic analysis of rust fungi.</title>
        <authorList>
            <person name="Duplessis S."/>
            <person name="Cuomo C.A."/>
            <person name="Lin Y.-C."/>
            <person name="Aerts A."/>
            <person name="Tisserant E."/>
            <person name="Veneault-Fourrey C."/>
            <person name="Joly D.L."/>
            <person name="Hacquard S."/>
            <person name="Amselem J."/>
            <person name="Cantarel B.L."/>
            <person name="Chiu R."/>
            <person name="Coutinho P.M."/>
            <person name="Feau N."/>
            <person name="Field M."/>
            <person name="Frey P."/>
            <person name="Gelhaye E."/>
            <person name="Goldberg J."/>
            <person name="Grabherr M.G."/>
            <person name="Kodira C.D."/>
            <person name="Kohler A."/>
            <person name="Kuees U."/>
            <person name="Lindquist E.A."/>
            <person name="Lucas S.M."/>
            <person name="Mago R."/>
            <person name="Mauceli E."/>
            <person name="Morin E."/>
            <person name="Murat C."/>
            <person name="Pangilinan J.L."/>
            <person name="Park R."/>
            <person name="Pearson M."/>
            <person name="Quesneville H."/>
            <person name="Rouhier N."/>
            <person name="Sakthikumar S."/>
            <person name="Salamov A.A."/>
            <person name="Schmutz J."/>
            <person name="Selles B."/>
            <person name="Shapiro H."/>
            <person name="Tanguay P."/>
            <person name="Tuskan G.A."/>
            <person name="Henrissat B."/>
            <person name="Van de Peer Y."/>
            <person name="Rouze P."/>
            <person name="Ellis J.G."/>
            <person name="Dodds P.N."/>
            <person name="Schein J.E."/>
            <person name="Zhong S."/>
            <person name="Hamelin R.C."/>
            <person name="Grigoriev I.V."/>
            <person name="Szabo L.J."/>
            <person name="Martin F."/>
        </authorList>
    </citation>
    <scope>NUCLEOTIDE SEQUENCE [LARGE SCALE GENOMIC DNA]</scope>
    <source>
        <strain evidence="3">98AG31 / pathotype 3-4-7</strain>
    </source>
</reference>
<feature type="region of interest" description="Disordered" evidence="1">
    <location>
        <begin position="1"/>
        <end position="20"/>
    </location>
</feature>